<evidence type="ECO:0000313" key="19">
    <source>
        <dbReference type="Proteomes" id="UP000216498"/>
    </source>
</evidence>
<comment type="domain">
    <text evidence="15">Consists of two distinct domains; an N-terminal heme-containing oxygen-binding domain and a C-terminal reductase domain with binding sites for FAD and NAD(P)H.</text>
</comment>
<dbReference type="Gene3D" id="2.40.30.10">
    <property type="entry name" value="Translation factors"/>
    <property type="match status" value="1"/>
</dbReference>
<evidence type="ECO:0000256" key="8">
    <source>
        <dbReference type="ARBA" id="ARBA00022827"/>
    </source>
</evidence>
<dbReference type="Pfam" id="PF00175">
    <property type="entry name" value="NAD_binding_1"/>
    <property type="match status" value="1"/>
</dbReference>
<keyword evidence="3 15" id="KW-0813">Transport</keyword>
<gene>
    <name evidence="15" type="primary">hmp</name>
    <name evidence="18" type="ORF">CIL03_07220</name>
</gene>
<keyword evidence="8 15" id="KW-0274">FAD</keyword>
<dbReference type="Gene3D" id="1.10.490.10">
    <property type="entry name" value="Globins"/>
    <property type="match status" value="1"/>
</dbReference>
<dbReference type="RefSeq" id="WP_094885123.1">
    <property type="nucleotide sequence ID" value="NZ_NPMS01000002.1"/>
</dbReference>
<dbReference type="GO" id="GO:0008941">
    <property type="term" value="F:nitric oxide dioxygenase NAD(P)H activity"/>
    <property type="evidence" value="ECO:0007669"/>
    <property type="project" value="UniProtKB-UniRule"/>
</dbReference>
<evidence type="ECO:0000259" key="16">
    <source>
        <dbReference type="PROSITE" id="PS01033"/>
    </source>
</evidence>
<keyword evidence="5 15" id="KW-0561">Oxygen transport</keyword>
<dbReference type="Pfam" id="PF00970">
    <property type="entry name" value="FAD_binding_6"/>
    <property type="match status" value="1"/>
</dbReference>
<dbReference type="GO" id="GO:0009636">
    <property type="term" value="P:response to toxic substance"/>
    <property type="evidence" value="ECO:0007669"/>
    <property type="project" value="UniProtKB-KW"/>
</dbReference>
<keyword evidence="9 15" id="KW-0521">NADP</keyword>
<dbReference type="GO" id="GO:0071949">
    <property type="term" value="F:FAD binding"/>
    <property type="evidence" value="ECO:0007669"/>
    <property type="project" value="InterPro"/>
</dbReference>
<dbReference type="PROSITE" id="PS51384">
    <property type="entry name" value="FAD_FR"/>
    <property type="match status" value="1"/>
</dbReference>
<dbReference type="InterPro" id="IPR017927">
    <property type="entry name" value="FAD-bd_FR_type"/>
</dbReference>
<keyword evidence="10 15" id="KW-0560">Oxidoreductase</keyword>
<dbReference type="FunFam" id="1.10.490.10:FF:000003">
    <property type="entry name" value="Flavohemoprotein"/>
    <property type="match status" value="1"/>
</dbReference>
<dbReference type="InterPro" id="IPR008333">
    <property type="entry name" value="Cbr1-like_FAD-bd_dom"/>
</dbReference>
<dbReference type="GO" id="GO:0019825">
    <property type="term" value="F:oxygen binding"/>
    <property type="evidence" value="ECO:0007669"/>
    <property type="project" value="InterPro"/>
</dbReference>
<feature type="region of interest" description="Reductase" evidence="15">
    <location>
        <begin position="155"/>
        <end position="408"/>
    </location>
</feature>
<feature type="site" description="Influences the redox potential of the prosthetic heme and FAD groups" evidence="15">
    <location>
        <position position="398"/>
    </location>
</feature>
<feature type="binding site" evidence="15">
    <location>
        <begin position="282"/>
        <end position="287"/>
    </location>
    <ligand>
        <name>NADP(+)</name>
        <dbReference type="ChEBI" id="CHEBI:58349"/>
    </ligand>
</feature>
<dbReference type="FunFam" id="3.40.50.80:FF:000010">
    <property type="entry name" value="Flavohemoprotein"/>
    <property type="match status" value="1"/>
</dbReference>
<dbReference type="InterPro" id="IPR023950">
    <property type="entry name" value="Hmp"/>
</dbReference>
<evidence type="ECO:0000256" key="3">
    <source>
        <dbReference type="ARBA" id="ARBA00022448"/>
    </source>
</evidence>
<comment type="cofactor">
    <cofactor evidence="15">
        <name>heme b</name>
        <dbReference type="ChEBI" id="CHEBI:60344"/>
    </cofactor>
    <text evidence="15">Binds 1 heme b (iron(II)-protoporphyrin IX) group per subunit.</text>
</comment>
<comment type="similarity">
    <text evidence="2 15">Belongs to the globin family. Two-domain flavohemoproteins subfamily.</text>
</comment>
<evidence type="ECO:0000256" key="10">
    <source>
        <dbReference type="ARBA" id="ARBA00023002"/>
    </source>
</evidence>
<dbReference type="GO" id="GO:0046872">
    <property type="term" value="F:metal ion binding"/>
    <property type="evidence" value="ECO:0007669"/>
    <property type="project" value="UniProtKB-KW"/>
</dbReference>
<dbReference type="AlphaFoldDB" id="A0A265NBS5"/>
<evidence type="ECO:0000256" key="12">
    <source>
        <dbReference type="ARBA" id="ARBA00023027"/>
    </source>
</evidence>
<keyword evidence="19" id="KW-1185">Reference proteome</keyword>
<proteinExistence type="inferred from homology"/>
<comment type="similarity">
    <text evidence="1 15">In the C-terminal section; belongs to the flavoprotein pyridine nucleotide cytochrome reductase family.</text>
</comment>
<feature type="binding site" evidence="15">
    <location>
        <begin position="212"/>
        <end position="215"/>
    </location>
    <ligand>
        <name>FAD</name>
        <dbReference type="ChEBI" id="CHEBI:57692"/>
    </ligand>
</feature>
<dbReference type="SUPFAM" id="SSF63380">
    <property type="entry name" value="Riboflavin synthase domain-like"/>
    <property type="match status" value="1"/>
</dbReference>
<comment type="cofactor">
    <cofactor evidence="15">
        <name>FAD</name>
        <dbReference type="ChEBI" id="CHEBI:57692"/>
    </cofactor>
    <text evidence="15">Binds 1 FAD per subunit.</text>
</comment>
<dbReference type="EC" id="1.14.12.17" evidence="15"/>
<evidence type="ECO:0000256" key="15">
    <source>
        <dbReference type="HAMAP-Rule" id="MF_01252"/>
    </source>
</evidence>
<dbReference type="SUPFAM" id="SSF52343">
    <property type="entry name" value="Ferredoxin reductase-like, C-terminal NADP-linked domain"/>
    <property type="match status" value="1"/>
</dbReference>
<dbReference type="NCBIfam" id="NF009805">
    <property type="entry name" value="PRK13289.1"/>
    <property type="match status" value="1"/>
</dbReference>
<dbReference type="InterPro" id="IPR009050">
    <property type="entry name" value="Globin-like_sf"/>
</dbReference>
<evidence type="ECO:0000256" key="1">
    <source>
        <dbReference type="ARBA" id="ARBA00006401"/>
    </source>
</evidence>
<dbReference type="Gene3D" id="3.40.50.80">
    <property type="entry name" value="Nucleotide-binding domain of ferredoxin-NADP reductase (FNR) module"/>
    <property type="match status" value="1"/>
</dbReference>
<name>A0A265NBS5_9BACI</name>
<feature type="active site" description="Charge relay system" evidence="15">
    <location>
        <position position="143"/>
    </location>
</feature>
<evidence type="ECO:0000256" key="13">
    <source>
        <dbReference type="ARBA" id="ARBA00048649"/>
    </source>
</evidence>
<dbReference type="Proteomes" id="UP000216498">
    <property type="component" value="Unassembled WGS sequence"/>
</dbReference>
<evidence type="ECO:0000256" key="6">
    <source>
        <dbReference type="ARBA" id="ARBA00022630"/>
    </source>
</evidence>
<feature type="active site" description="Charge relay system" evidence="15">
    <location>
        <position position="101"/>
    </location>
</feature>
<dbReference type="CDD" id="cd14777">
    <property type="entry name" value="Yhb1-globin-like"/>
    <property type="match status" value="1"/>
</dbReference>
<evidence type="ECO:0000256" key="9">
    <source>
        <dbReference type="ARBA" id="ARBA00022857"/>
    </source>
</evidence>
<dbReference type="SUPFAM" id="SSF46458">
    <property type="entry name" value="Globin-like"/>
    <property type="match status" value="1"/>
</dbReference>
<dbReference type="PRINTS" id="PR00406">
    <property type="entry name" value="CYTB5RDTASE"/>
</dbReference>
<dbReference type="CDD" id="cd06184">
    <property type="entry name" value="flavohem_like_fad_nad_binding"/>
    <property type="match status" value="1"/>
</dbReference>
<comment type="catalytic activity">
    <reaction evidence="14 15">
        <text>2 nitric oxide + NADPH + 2 O2 = 2 nitrate + NADP(+) + H(+)</text>
        <dbReference type="Rhea" id="RHEA:19465"/>
        <dbReference type="ChEBI" id="CHEBI:15378"/>
        <dbReference type="ChEBI" id="CHEBI:15379"/>
        <dbReference type="ChEBI" id="CHEBI:16480"/>
        <dbReference type="ChEBI" id="CHEBI:17632"/>
        <dbReference type="ChEBI" id="CHEBI:57783"/>
        <dbReference type="ChEBI" id="CHEBI:58349"/>
        <dbReference type="EC" id="1.14.12.17"/>
    </reaction>
</comment>
<keyword evidence="11 15" id="KW-0408">Iron</keyword>
<accession>A0A265NBS5</accession>
<keyword evidence="18" id="KW-0223">Dioxygenase</keyword>
<dbReference type="InterPro" id="IPR012292">
    <property type="entry name" value="Globin/Proto"/>
</dbReference>
<evidence type="ECO:0000256" key="5">
    <source>
        <dbReference type="ARBA" id="ARBA00022621"/>
    </source>
</evidence>
<dbReference type="GO" id="GO:0046210">
    <property type="term" value="P:nitric oxide catabolic process"/>
    <property type="evidence" value="ECO:0007669"/>
    <property type="project" value="TreeGrafter"/>
</dbReference>
<comment type="caution">
    <text evidence="18">The sequence shown here is derived from an EMBL/GenBank/DDBJ whole genome shotgun (WGS) entry which is preliminary data.</text>
</comment>
<keyword evidence="12 15" id="KW-0520">NAD</keyword>
<dbReference type="HAMAP" id="MF_01252">
    <property type="entry name" value="Hmp"/>
    <property type="match status" value="1"/>
</dbReference>
<keyword evidence="7 15" id="KW-0479">Metal-binding</keyword>
<dbReference type="PROSITE" id="PS01033">
    <property type="entry name" value="GLOBIN"/>
    <property type="match status" value="1"/>
</dbReference>
<comment type="function">
    <text evidence="15">Is involved in NO detoxification in an aerobic process, termed nitric oxide dioxygenase (NOD) reaction that utilizes O(2) and NAD(P)H to convert NO to nitrate, which protects the bacterium from various noxious nitrogen compounds. Therefore, plays a central role in the inducible response to nitrosative stress.</text>
</comment>
<evidence type="ECO:0000256" key="4">
    <source>
        <dbReference type="ARBA" id="ARBA00022617"/>
    </source>
</evidence>
<dbReference type="InterPro" id="IPR039261">
    <property type="entry name" value="FNR_nucleotide-bd"/>
</dbReference>
<dbReference type="InterPro" id="IPR017938">
    <property type="entry name" value="Riboflavin_synthase-like_b-brl"/>
</dbReference>
<keyword evidence="6 15" id="KW-0285">Flavoprotein</keyword>
<protein>
    <recommendedName>
        <fullName evidence="15">Flavohemoprotein</fullName>
    </recommendedName>
    <alternativeName>
        <fullName evidence="15">Flavohemoglobin</fullName>
    </alternativeName>
    <alternativeName>
        <fullName evidence="15">Hemoglobin-like protein</fullName>
    </alternativeName>
    <alternativeName>
        <fullName evidence="15">Nitric oxide dioxygenase</fullName>
        <shortName evidence="15">NO oxygenase</shortName>
        <shortName evidence="15">NOD</shortName>
        <ecNumber evidence="15">1.14.12.17</ecNumber>
    </alternativeName>
</protein>
<dbReference type="FunFam" id="2.40.30.10:FF:000034">
    <property type="entry name" value="Flavohemoprotein"/>
    <property type="match status" value="1"/>
</dbReference>
<dbReference type="PANTHER" id="PTHR43396:SF3">
    <property type="entry name" value="FLAVOHEMOPROTEIN"/>
    <property type="match status" value="1"/>
</dbReference>
<dbReference type="GO" id="GO:0071500">
    <property type="term" value="P:cellular response to nitrosative stress"/>
    <property type="evidence" value="ECO:0007669"/>
    <property type="project" value="TreeGrafter"/>
</dbReference>
<sequence length="408" mass="45742">MTTATIGLDKQTRDIIKATVPVLQEHGEKITKRFYQLMFENHPELKNIFNQTNQRKGDQSKALANTVYAAAANIDNLEAILPNVKLISHKHKSLNIKPEHYPIVGKYLLMGIKDVLGDAATDDIINAWEKAYGVIADVFISIEKDMYMETKNKPGGWVDFRNFKVTKKVVESDVITSFYLEPADGNPFPAYQAGQYVTVKAEIDGESHDHLRQYSLSCAPGEGVYRISVKREDAIGDNPAGVVSSFLHEKLEEGSILPISAPAGEFVLDLEDTRPLVLMSGGVGLTPMISMLETVIKEQPEREVIFIHAARSGRFHAMKDRVLEIADKYDNVTNYTIYDHPEDDEQCDKTGYIDAEWLETILPTNDAAFYFCGPKGFMRAAYQNLKKYHVSDADIHFEIFGPAEDITA</sequence>
<evidence type="ECO:0000256" key="14">
    <source>
        <dbReference type="ARBA" id="ARBA00049433"/>
    </source>
</evidence>
<comment type="catalytic activity">
    <reaction evidence="13 15">
        <text>2 nitric oxide + NADH + 2 O2 = 2 nitrate + NAD(+) + H(+)</text>
        <dbReference type="Rhea" id="RHEA:19469"/>
        <dbReference type="ChEBI" id="CHEBI:15378"/>
        <dbReference type="ChEBI" id="CHEBI:15379"/>
        <dbReference type="ChEBI" id="CHEBI:16480"/>
        <dbReference type="ChEBI" id="CHEBI:17632"/>
        <dbReference type="ChEBI" id="CHEBI:57540"/>
        <dbReference type="ChEBI" id="CHEBI:57945"/>
        <dbReference type="EC" id="1.14.12.17"/>
    </reaction>
</comment>
<keyword evidence="15" id="KW-0216">Detoxification</keyword>
<evidence type="ECO:0000259" key="17">
    <source>
        <dbReference type="PROSITE" id="PS51384"/>
    </source>
</evidence>
<evidence type="ECO:0000256" key="7">
    <source>
        <dbReference type="ARBA" id="ARBA00022723"/>
    </source>
</evidence>
<feature type="binding site" description="proximal binding residue" evidence="15">
    <location>
        <position position="91"/>
    </location>
    <ligand>
        <name>heme b</name>
        <dbReference type="ChEBI" id="CHEBI:60344"/>
    </ligand>
    <ligandPart>
        <name>Fe</name>
        <dbReference type="ChEBI" id="CHEBI:18248"/>
    </ligandPart>
</feature>
<dbReference type="PANTHER" id="PTHR43396">
    <property type="entry name" value="FLAVOHEMOPROTEIN"/>
    <property type="match status" value="1"/>
</dbReference>
<dbReference type="Pfam" id="PF00042">
    <property type="entry name" value="Globin"/>
    <property type="match status" value="1"/>
</dbReference>
<evidence type="ECO:0000313" key="18">
    <source>
        <dbReference type="EMBL" id="OZU89492.1"/>
    </source>
</evidence>
<feature type="domain" description="Globin" evidence="16">
    <location>
        <begin position="7"/>
        <end position="144"/>
    </location>
</feature>
<evidence type="ECO:0000256" key="2">
    <source>
        <dbReference type="ARBA" id="ARBA00008414"/>
    </source>
</evidence>
<feature type="site" description="Influences the redox potential of the prosthetic heme and FAD groups" evidence="15">
    <location>
        <position position="90"/>
    </location>
</feature>
<feature type="domain" description="FAD-binding FR-type" evidence="17">
    <location>
        <begin position="158"/>
        <end position="269"/>
    </location>
</feature>
<dbReference type="InterPro" id="IPR000971">
    <property type="entry name" value="Globin"/>
</dbReference>
<reference evidence="18 19" key="1">
    <citation type="submission" date="2017-08" db="EMBL/GenBank/DDBJ databases">
        <title>Virgibacillus indicus sp. nov. and Virgibacillus profoundi sp. nov, two moderately halophilic bacteria isolated from marine sediment by using the Microfluidic Streak Plate.</title>
        <authorList>
            <person name="Xu B."/>
            <person name="Hu B."/>
            <person name="Wang J."/>
            <person name="Zhu Y."/>
            <person name="Huang L."/>
            <person name="Du W."/>
            <person name="Huang Y."/>
        </authorList>
    </citation>
    <scope>NUCLEOTIDE SEQUENCE [LARGE SCALE GENOMIC DNA]</scope>
    <source>
        <strain evidence="18 19">IO3-P2-C2</strain>
    </source>
</reference>
<dbReference type="GO" id="GO:0020037">
    <property type="term" value="F:heme binding"/>
    <property type="evidence" value="ECO:0007669"/>
    <property type="project" value="InterPro"/>
</dbReference>
<dbReference type="InterPro" id="IPR001433">
    <property type="entry name" value="OxRdtase_FAD/NAD-bd"/>
</dbReference>
<organism evidence="18 19">
    <name type="scientific">Virgibacillus indicus</name>
    <dbReference type="NCBI Taxonomy" id="2024554"/>
    <lineage>
        <taxon>Bacteria</taxon>
        <taxon>Bacillati</taxon>
        <taxon>Bacillota</taxon>
        <taxon>Bacilli</taxon>
        <taxon>Bacillales</taxon>
        <taxon>Bacillaceae</taxon>
        <taxon>Virgibacillus</taxon>
    </lineage>
</organism>
<dbReference type="GO" id="GO:0005344">
    <property type="term" value="F:oxygen carrier activity"/>
    <property type="evidence" value="ECO:0007669"/>
    <property type="project" value="UniProtKB-UniRule"/>
</dbReference>
<feature type="binding site" evidence="15">
    <location>
        <position position="196"/>
    </location>
    <ligand>
        <name>FAD</name>
        <dbReference type="ChEBI" id="CHEBI:57692"/>
    </ligand>
</feature>
<keyword evidence="4 15" id="KW-0349">Heme</keyword>
<dbReference type="EMBL" id="NPMS01000002">
    <property type="protein sequence ID" value="OZU89492.1"/>
    <property type="molecule type" value="Genomic_DNA"/>
</dbReference>
<comment type="caution">
    <text evidence="15">Lacks conserved residue(s) required for the propagation of feature annotation.</text>
</comment>
<dbReference type="OrthoDB" id="9801223at2"/>
<evidence type="ECO:0000256" key="11">
    <source>
        <dbReference type="ARBA" id="ARBA00023004"/>
    </source>
</evidence>
<feature type="site" description="Involved in heme-bound ligand stabilization and O-O bond activation" evidence="15">
    <location>
        <position position="35"/>
    </location>
</feature>